<name>A0A3F2RR49_9STRA</name>
<protein>
    <submittedName>
        <fullName evidence="2">Uncharacterized protein</fullName>
    </submittedName>
</protein>
<evidence type="ECO:0000313" key="4">
    <source>
        <dbReference type="Proteomes" id="UP000284657"/>
    </source>
</evidence>
<evidence type="ECO:0000313" key="1">
    <source>
        <dbReference type="EMBL" id="RLN47765.1"/>
    </source>
</evidence>
<dbReference type="OrthoDB" id="117020at2759"/>
<proteinExistence type="predicted"/>
<gene>
    <name evidence="1" type="ORF">BBJ29_002041</name>
    <name evidence="2" type="ORF">BBP00_00004653</name>
</gene>
<reference evidence="3 4" key="1">
    <citation type="submission" date="2018-07" db="EMBL/GenBank/DDBJ databases">
        <title>Genome sequencing of oomycete isolates from Chile give support for New Zealand origin for Phytophthora kernoviae and make available the first Nothophytophthora sp. genome.</title>
        <authorList>
            <person name="Studholme D.J."/>
            <person name="Sanfuentes E."/>
            <person name="Panda P."/>
            <person name="Hill R."/>
            <person name="Sambles C."/>
            <person name="Grant M."/>
            <person name="Williams N.M."/>
            <person name="Mcdougal R.L."/>
        </authorList>
    </citation>
    <scope>NUCLEOTIDE SEQUENCE [LARGE SCALE GENOMIC DNA]</scope>
    <source>
        <strain evidence="2">Chile6</strain>
        <strain evidence="1">Chile7</strain>
    </source>
</reference>
<dbReference type="Proteomes" id="UP000277300">
    <property type="component" value="Unassembled WGS sequence"/>
</dbReference>
<dbReference type="Proteomes" id="UP000284657">
    <property type="component" value="Unassembled WGS sequence"/>
</dbReference>
<dbReference type="AlphaFoldDB" id="A0A3F2RR49"/>
<comment type="caution">
    <text evidence="2">The sequence shown here is derived from an EMBL/GenBank/DDBJ whole genome shotgun (WGS) entry which is preliminary data.</text>
</comment>
<accession>A0A3F2RR49</accession>
<organism evidence="2 3">
    <name type="scientific">Phytophthora kernoviae</name>
    <dbReference type="NCBI Taxonomy" id="325452"/>
    <lineage>
        <taxon>Eukaryota</taxon>
        <taxon>Sar</taxon>
        <taxon>Stramenopiles</taxon>
        <taxon>Oomycota</taxon>
        <taxon>Peronosporomycetes</taxon>
        <taxon>Peronosporales</taxon>
        <taxon>Peronosporaceae</taxon>
        <taxon>Phytophthora</taxon>
    </lineage>
</organism>
<dbReference type="EMBL" id="MBAD02002407">
    <property type="protein sequence ID" value="RLN47765.1"/>
    <property type="molecule type" value="Genomic_DNA"/>
</dbReference>
<evidence type="ECO:0000313" key="2">
    <source>
        <dbReference type="EMBL" id="RLN62591.1"/>
    </source>
</evidence>
<dbReference type="EMBL" id="MBDO02000117">
    <property type="protein sequence ID" value="RLN62591.1"/>
    <property type="molecule type" value="Genomic_DNA"/>
</dbReference>
<evidence type="ECO:0000313" key="3">
    <source>
        <dbReference type="Proteomes" id="UP000277300"/>
    </source>
</evidence>
<sequence>METKWLRSSAFVESCGGDSVRIEPQFEADWESVNSDKELIMLYAEKAKEAGYENNIRKLMDGDTSLYGADCGFSNSNASPKDPRTDDTATFERGIVHHVRHGKMKESQA</sequence>